<reference evidence="2" key="1">
    <citation type="submission" date="2011-02" db="EMBL/GenBank/DDBJ databases">
        <title>The genome of the leaf-cutting ant Acromyrmex echinatior suggests key adaptations to social evolution and fungus farming.</title>
        <authorList>
            <person name="Nygaard S."/>
            <person name="Zhang G."/>
        </authorList>
    </citation>
    <scope>NUCLEOTIDE SEQUENCE</scope>
</reference>
<dbReference type="EMBL" id="GL888284">
    <property type="protein sequence ID" value="EGI63306.1"/>
    <property type="molecule type" value="Genomic_DNA"/>
</dbReference>
<evidence type="ECO:0000313" key="3">
    <source>
        <dbReference type="Proteomes" id="UP000007755"/>
    </source>
</evidence>
<evidence type="ECO:0000256" key="1">
    <source>
        <dbReference type="SAM" id="SignalP"/>
    </source>
</evidence>
<evidence type="ECO:0000313" key="2">
    <source>
        <dbReference type="EMBL" id="EGI63306.1"/>
    </source>
</evidence>
<proteinExistence type="predicted"/>
<sequence>MEKKNGTFKIFLLLLTFAVTEFFCPLRPECRRGSTNQPPKRTQQHHYHFTVDIMFTEMCFVTGLFVFVCLAERVTLLPFGALTFWQARKTMKMCDLGVDHLRELKNLLSQRARTLREYIHCFQVDNFAIKLVTELMRKLPSQIVDRSEFACTAHSLPAQQENSQRRFEWERDPITSFLDHFVTRA</sequence>
<dbReference type="Proteomes" id="UP000007755">
    <property type="component" value="Unassembled WGS sequence"/>
</dbReference>
<dbReference type="AlphaFoldDB" id="F4WR89"/>
<organism evidence="3">
    <name type="scientific">Acromyrmex echinatior</name>
    <name type="common">Panamanian leafcutter ant</name>
    <name type="synonym">Acromyrmex octospinosus echinatior</name>
    <dbReference type="NCBI Taxonomy" id="103372"/>
    <lineage>
        <taxon>Eukaryota</taxon>
        <taxon>Metazoa</taxon>
        <taxon>Ecdysozoa</taxon>
        <taxon>Arthropoda</taxon>
        <taxon>Hexapoda</taxon>
        <taxon>Insecta</taxon>
        <taxon>Pterygota</taxon>
        <taxon>Neoptera</taxon>
        <taxon>Endopterygota</taxon>
        <taxon>Hymenoptera</taxon>
        <taxon>Apocrita</taxon>
        <taxon>Aculeata</taxon>
        <taxon>Formicoidea</taxon>
        <taxon>Formicidae</taxon>
        <taxon>Myrmicinae</taxon>
        <taxon>Acromyrmex</taxon>
    </lineage>
</organism>
<gene>
    <name evidence="2" type="ORF">G5I_08335</name>
</gene>
<feature type="chain" id="PRO_5003320602" evidence="1">
    <location>
        <begin position="23"/>
        <end position="185"/>
    </location>
</feature>
<keyword evidence="3" id="KW-1185">Reference proteome</keyword>
<accession>F4WR89</accession>
<name>F4WR89_ACREC</name>
<dbReference type="InParanoid" id="F4WR89"/>
<keyword evidence="1" id="KW-0732">Signal</keyword>
<feature type="signal peptide" evidence="1">
    <location>
        <begin position="1"/>
        <end position="22"/>
    </location>
</feature>
<protein>
    <submittedName>
        <fullName evidence="2">Uncharacterized protein</fullName>
    </submittedName>
</protein>